<sequence length="164" mass="18604">MCEVMRPSDIEIIDYTRTAVTEDYVKLIIARPKEKRGGPSNPSGVDPSAASSLRYHDSWYCLKRYLYKYKPTPKVPNTLNPANTSSNSLNEATTVSDYITERIVECDSVPQGEKEEINNEKVCGKKKIDTNTKILYSMIGKKSPSRRDDRRLIVKARKSKPDIS</sequence>
<dbReference type="AlphaFoldDB" id="A0A2T9ZCD7"/>
<gene>
    <name evidence="2" type="ORF">BB560_003316</name>
</gene>
<accession>A0A2T9ZCD7</accession>
<organism evidence="2 3">
    <name type="scientific">Smittium megazygosporum</name>
    <dbReference type="NCBI Taxonomy" id="133381"/>
    <lineage>
        <taxon>Eukaryota</taxon>
        <taxon>Fungi</taxon>
        <taxon>Fungi incertae sedis</taxon>
        <taxon>Zoopagomycota</taxon>
        <taxon>Kickxellomycotina</taxon>
        <taxon>Harpellomycetes</taxon>
        <taxon>Harpellales</taxon>
        <taxon>Legeriomycetaceae</taxon>
        <taxon>Smittium</taxon>
    </lineage>
</organism>
<keyword evidence="3" id="KW-1185">Reference proteome</keyword>
<name>A0A2T9ZCD7_9FUNG</name>
<reference evidence="2 3" key="1">
    <citation type="journal article" date="2018" name="MBio">
        <title>Comparative Genomics Reveals the Core Gene Toolbox for the Fungus-Insect Symbiosis.</title>
        <authorList>
            <person name="Wang Y."/>
            <person name="Stata M."/>
            <person name="Wang W."/>
            <person name="Stajich J.E."/>
            <person name="White M.M."/>
            <person name="Moncalvo J.M."/>
        </authorList>
    </citation>
    <scope>NUCLEOTIDE SEQUENCE [LARGE SCALE GENOMIC DNA]</scope>
    <source>
        <strain evidence="2 3">SC-DP-2</strain>
    </source>
</reference>
<feature type="region of interest" description="Disordered" evidence="1">
    <location>
        <begin position="140"/>
        <end position="164"/>
    </location>
</feature>
<protein>
    <submittedName>
        <fullName evidence="2">Uncharacterized protein</fullName>
    </submittedName>
</protein>
<dbReference type="Proteomes" id="UP000245609">
    <property type="component" value="Unassembled WGS sequence"/>
</dbReference>
<evidence type="ECO:0000256" key="1">
    <source>
        <dbReference type="SAM" id="MobiDB-lite"/>
    </source>
</evidence>
<comment type="caution">
    <text evidence="2">The sequence shown here is derived from an EMBL/GenBank/DDBJ whole genome shotgun (WGS) entry which is preliminary data.</text>
</comment>
<proteinExistence type="predicted"/>
<evidence type="ECO:0000313" key="3">
    <source>
        <dbReference type="Proteomes" id="UP000245609"/>
    </source>
</evidence>
<dbReference type="EMBL" id="MBFS01000550">
    <property type="protein sequence ID" value="PVV02235.1"/>
    <property type="molecule type" value="Genomic_DNA"/>
</dbReference>
<evidence type="ECO:0000313" key="2">
    <source>
        <dbReference type="EMBL" id="PVV02235.1"/>
    </source>
</evidence>